<feature type="transmembrane region" description="Helical" evidence="1">
    <location>
        <begin position="197"/>
        <end position="224"/>
    </location>
</feature>
<feature type="transmembrane region" description="Helical" evidence="1">
    <location>
        <begin position="120"/>
        <end position="145"/>
    </location>
</feature>
<keyword evidence="1" id="KW-0812">Transmembrane</keyword>
<organism evidence="2">
    <name type="scientific">candidate division WWE3 bacterium</name>
    <dbReference type="NCBI Taxonomy" id="2053526"/>
    <lineage>
        <taxon>Bacteria</taxon>
        <taxon>Katanobacteria</taxon>
    </lineage>
</organism>
<evidence type="ECO:0000313" key="2">
    <source>
        <dbReference type="EMBL" id="HEB13888.1"/>
    </source>
</evidence>
<reference evidence="2" key="1">
    <citation type="journal article" date="2020" name="mSystems">
        <title>Genome- and Community-Level Interaction Insights into Carbon Utilization and Element Cycling Functions of Hydrothermarchaeota in Hydrothermal Sediment.</title>
        <authorList>
            <person name="Zhou Z."/>
            <person name="Liu Y."/>
            <person name="Xu W."/>
            <person name="Pan J."/>
            <person name="Luo Z.H."/>
            <person name="Li M."/>
        </authorList>
    </citation>
    <scope>NUCLEOTIDE SEQUENCE [LARGE SCALE GENOMIC DNA]</scope>
    <source>
        <strain evidence="2">HyVt-365</strain>
    </source>
</reference>
<dbReference type="EMBL" id="DRHH01000022">
    <property type="protein sequence ID" value="HEB13888.1"/>
    <property type="molecule type" value="Genomic_DNA"/>
</dbReference>
<dbReference type="PANTHER" id="PTHR31272">
    <property type="entry name" value="CYTOCHROME C-TYPE BIOGENESIS PROTEIN HI_1454-RELATED"/>
    <property type="match status" value="1"/>
</dbReference>
<sequence length="283" mass="30750">MDAIVYVSLASAFVAGLIALFAPCCVTYLLPAYFGSIFKERKKVFLMTVVFSLGIFLVMLPAVLGVKAISNFTFRYHDQIYLFGGALMVIIGFLALLGVKLPMPRIKQPEMGDHPDVVSVFGLGVVSGITSACCAPVLAGVLTLSAIAPSFWLAILVGVFYVMGMVFPLYIMSYFLDSRKVLTGETLKRSLGSFVLAGKEFTIIVGNFIAFLIFSGMGFLVLYLTLTTDFSMAEGAKLIQDAVYTLQNFFEGIPFANLIFGLLVVGIFVYVLLSGLKIHKGKK</sequence>
<name>A0A7C1NQC5_UNCKA</name>
<dbReference type="InterPro" id="IPR051790">
    <property type="entry name" value="Cytochrome_c-biogenesis_DsbD"/>
</dbReference>
<proteinExistence type="predicted"/>
<dbReference type="AlphaFoldDB" id="A0A7C1NQC5"/>
<comment type="caution">
    <text evidence="2">The sequence shown here is derived from an EMBL/GenBank/DDBJ whole genome shotgun (WGS) entry which is preliminary data.</text>
</comment>
<dbReference type="Proteomes" id="UP000885744">
    <property type="component" value="Unassembled WGS sequence"/>
</dbReference>
<evidence type="ECO:0000256" key="1">
    <source>
        <dbReference type="SAM" id="Phobius"/>
    </source>
</evidence>
<feature type="transmembrane region" description="Helical" evidence="1">
    <location>
        <begin position="6"/>
        <end position="32"/>
    </location>
</feature>
<accession>A0A7C1NQC5</accession>
<feature type="transmembrane region" description="Helical" evidence="1">
    <location>
        <begin position="151"/>
        <end position="176"/>
    </location>
</feature>
<feature type="transmembrane region" description="Helical" evidence="1">
    <location>
        <begin position="253"/>
        <end position="273"/>
    </location>
</feature>
<feature type="transmembrane region" description="Helical" evidence="1">
    <location>
        <begin position="44"/>
        <end position="68"/>
    </location>
</feature>
<gene>
    <name evidence="2" type="ORF">ENI09_00545</name>
</gene>
<keyword evidence="1" id="KW-0472">Membrane</keyword>
<feature type="transmembrane region" description="Helical" evidence="1">
    <location>
        <begin position="80"/>
        <end position="99"/>
    </location>
</feature>
<dbReference type="PANTHER" id="PTHR31272:SF9">
    <property type="entry name" value="BLL1027 PROTEIN"/>
    <property type="match status" value="1"/>
</dbReference>
<protein>
    <submittedName>
        <fullName evidence="2">Uncharacterized protein</fullName>
    </submittedName>
</protein>
<keyword evidence="1" id="KW-1133">Transmembrane helix</keyword>